<evidence type="ECO:0000256" key="3">
    <source>
        <dbReference type="ARBA" id="ARBA00022475"/>
    </source>
</evidence>
<keyword evidence="18" id="KW-1185">Reference proteome</keyword>
<dbReference type="PANTHER" id="PTHR45436:SF3">
    <property type="entry name" value="SENSOR HISTIDINE KINASE HPRS"/>
    <property type="match status" value="1"/>
</dbReference>
<dbReference type="EC" id="2.7.13.3" evidence="14"/>
<protein>
    <recommendedName>
        <fullName evidence="14">Sensor protein</fullName>
        <ecNumber evidence="14">2.7.13.3</ecNumber>
    </recommendedName>
</protein>
<feature type="domain" description="Histidine kinase" evidence="15">
    <location>
        <begin position="262"/>
        <end position="477"/>
    </location>
</feature>
<dbReference type="PROSITE" id="PS50109">
    <property type="entry name" value="HIS_KIN"/>
    <property type="match status" value="1"/>
</dbReference>
<keyword evidence="12 14" id="KW-0902">Two-component regulatory system</keyword>
<keyword evidence="8 14" id="KW-0547">Nucleotide-binding</keyword>
<dbReference type="AlphaFoldDB" id="A0A4Y9SI38"/>
<dbReference type="FunFam" id="3.30.565.10:FF:000006">
    <property type="entry name" value="Sensor histidine kinase WalK"/>
    <property type="match status" value="1"/>
</dbReference>
<evidence type="ECO:0000259" key="15">
    <source>
        <dbReference type="PROSITE" id="PS50109"/>
    </source>
</evidence>
<comment type="subcellular location">
    <subcellularLocation>
        <location evidence="2">Cell inner membrane</location>
        <topology evidence="2">Multi-pass membrane protein</topology>
    </subcellularLocation>
</comment>
<dbReference type="PANTHER" id="PTHR45436">
    <property type="entry name" value="SENSOR HISTIDINE KINASE YKOH"/>
    <property type="match status" value="1"/>
</dbReference>
<dbReference type="Pfam" id="PF02518">
    <property type="entry name" value="HATPase_c"/>
    <property type="match status" value="1"/>
</dbReference>
<dbReference type="Gene3D" id="1.10.287.130">
    <property type="match status" value="1"/>
</dbReference>
<dbReference type="Gene3D" id="3.30.565.10">
    <property type="entry name" value="Histidine kinase-like ATPase, C-terminal domain"/>
    <property type="match status" value="1"/>
</dbReference>
<dbReference type="OrthoDB" id="9786919at2"/>
<dbReference type="GO" id="GO:0005886">
    <property type="term" value="C:plasma membrane"/>
    <property type="evidence" value="ECO:0007669"/>
    <property type="project" value="UniProtKB-SubCell"/>
</dbReference>
<dbReference type="SMART" id="SM00387">
    <property type="entry name" value="HATPase_c"/>
    <property type="match status" value="1"/>
</dbReference>
<dbReference type="CDD" id="cd00075">
    <property type="entry name" value="HATPase"/>
    <property type="match status" value="1"/>
</dbReference>
<evidence type="ECO:0000256" key="1">
    <source>
        <dbReference type="ARBA" id="ARBA00000085"/>
    </source>
</evidence>
<accession>A0A4Y9SI38</accession>
<evidence type="ECO:0000256" key="13">
    <source>
        <dbReference type="ARBA" id="ARBA00023136"/>
    </source>
</evidence>
<gene>
    <name evidence="17" type="ORF">E4L98_15145</name>
</gene>
<reference evidence="17 18" key="1">
    <citation type="submission" date="2019-03" db="EMBL/GenBank/DDBJ databases">
        <title>Draft Genome Sequence of Duganella callidus sp. nov., a Novel Duganella Species Isolated from Cultivated Soil.</title>
        <authorList>
            <person name="Raths R."/>
            <person name="Peta V."/>
            <person name="Bucking H."/>
        </authorList>
    </citation>
    <scope>NUCLEOTIDE SEQUENCE [LARGE SCALE GENOMIC DNA]</scope>
    <source>
        <strain evidence="17 18">DN04</strain>
    </source>
</reference>
<dbReference type="Proteomes" id="UP000297729">
    <property type="component" value="Unassembled WGS sequence"/>
</dbReference>
<evidence type="ECO:0000256" key="12">
    <source>
        <dbReference type="ARBA" id="ARBA00023012"/>
    </source>
</evidence>
<evidence type="ECO:0000256" key="8">
    <source>
        <dbReference type="ARBA" id="ARBA00022741"/>
    </source>
</evidence>
<dbReference type="SMART" id="SM00388">
    <property type="entry name" value="HisKA"/>
    <property type="match status" value="1"/>
</dbReference>
<sequence length="479" mass="52557">MTWLPRRRPLSLTLRVALLLSAVAVTTFIVVGAYLYQTLQRQMARRDDVELIAKVDQIRSVLEDLPSVAAIVRDARPLKDTLTGHNDFMLRVNTPDGKPLLQTSITSRPLPAVDSVPAGRPLTMDDIHDWQPQTGRGRMVRAVGLVGVDTASGKGGEPVQIILARERSDRLKLLRAYVGDLLVALCGGALLATALGYVVVRYSMRQFRSVIAKADDINTSRLNTRLSVDDAPVELRQMGAAFNAMLDRLEDGVQRLSGFAADLAHDLRTPVNTLMVETQVALSRPRTAEEYQHLLASNLEEYERLARMIENTLFLARADNAQLALQRESLDLQAELQRIHDYFEFLAEDAGLRLTVDAPPLRAEIDPVLLQRAVNNLVSNAIRYTPAGGTVAVTARATADGVDIAVSNTGPGIAPEHLPHIFDRYYRADQARSDQAHSAGLGLSIVRAIMALHGGKLSVDSQPGELTTFFLQFRGGKNI</sequence>
<dbReference type="Pfam" id="PF00512">
    <property type="entry name" value="HisKA"/>
    <property type="match status" value="1"/>
</dbReference>
<evidence type="ECO:0000256" key="11">
    <source>
        <dbReference type="ARBA" id="ARBA00022989"/>
    </source>
</evidence>
<keyword evidence="11 14" id="KW-1133">Transmembrane helix</keyword>
<dbReference type="SMART" id="SM00304">
    <property type="entry name" value="HAMP"/>
    <property type="match status" value="1"/>
</dbReference>
<evidence type="ECO:0000256" key="7">
    <source>
        <dbReference type="ARBA" id="ARBA00022692"/>
    </source>
</evidence>
<keyword evidence="6 14" id="KW-0808">Transferase</keyword>
<evidence type="ECO:0000256" key="9">
    <source>
        <dbReference type="ARBA" id="ARBA00022777"/>
    </source>
</evidence>
<dbReference type="InterPro" id="IPR005467">
    <property type="entry name" value="His_kinase_dom"/>
</dbReference>
<dbReference type="PROSITE" id="PS50885">
    <property type="entry name" value="HAMP"/>
    <property type="match status" value="1"/>
</dbReference>
<evidence type="ECO:0000256" key="2">
    <source>
        <dbReference type="ARBA" id="ARBA00004429"/>
    </source>
</evidence>
<dbReference type="PRINTS" id="PR00344">
    <property type="entry name" value="BCTRLSENSOR"/>
</dbReference>
<evidence type="ECO:0000313" key="18">
    <source>
        <dbReference type="Proteomes" id="UP000297729"/>
    </source>
</evidence>
<evidence type="ECO:0000313" key="17">
    <source>
        <dbReference type="EMBL" id="TFW20222.1"/>
    </source>
</evidence>
<keyword evidence="10 14" id="KW-0067">ATP-binding</keyword>
<dbReference type="InterPro" id="IPR004358">
    <property type="entry name" value="Sig_transdc_His_kin-like_C"/>
</dbReference>
<keyword evidence="13 14" id="KW-0472">Membrane</keyword>
<dbReference type="RefSeq" id="WP_135202388.1">
    <property type="nucleotide sequence ID" value="NZ_SPVG01000154.1"/>
</dbReference>
<organism evidence="17 18">
    <name type="scientific">Duganella callida</name>
    <dbReference type="NCBI Taxonomy" id="2561932"/>
    <lineage>
        <taxon>Bacteria</taxon>
        <taxon>Pseudomonadati</taxon>
        <taxon>Pseudomonadota</taxon>
        <taxon>Betaproteobacteria</taxon>
        <taxon>Burkholderiales</taxon>
        <taxon>Oxalobacteraceae</taxon>
        <taxon>Telluria group</taxon>
        <taxon>Duganella</taxon>
    </lineage>
</organism>
<feature type="transmembrane region" description="Helical" evidence="14">
    <location>
        <begin position="12"/>
        <end position="36"/>
    </location>
</feature>
<dbReference type="GO" id="GO:0005524">
    <property type="term" value="F:ATP binding"/>
    <property type="evidence" value="ECO:0007669"/>
    <property type="project" value="UniProtKB-KW"/>
</dbReference>
<dbReference type="CDD" id="cd00082">
    <property type="entry name" value="HisKA"/>
    <property type="match status" value="1"/>
</dbReference>
<feature type="transmembrane region" description="Helical" evidence="14">
    <location>
        <begin position="177"/>
        <end position="200"/>
    </location>
</feature>
<comment type="caution">
    <text evidence="17">The sequence shown here is derived from an EMBL/GenBank/DDBJ whole genome shotgun (WGS) entry which is preliminary data.</text>
</comment>
<keyword evidence="9 14" id="KW-0418">Kinase</keyword>
<name>A0A4Y9SI38_9BURK</name>
<keyword evidence="3 14" id="KW-1003">Cell membrane</keyword>
<dbReference type="SUPFAM" id="SSF47384">
    <property type="entry name" value="Homodimeric domain of signal transducing histidine kinase"/>
    <property type="match status" value="1"/>
</dbReference>
<proteinExistence type="predicted"/>
<dbReference type="Gene3D" id="6.10.340.10">
    <property type="match status" value="1"/>
</dbReference>
<evidence type="ECO:0000256" key="5">
    <source>
        <dbReference type="ARBA" id="ARBA00022553"/>
    </source>
</evidence>
<keyword evidence="5" id="KW-0597">Phosphoprotein</keyword>
<dbReference type="InterPro" id="IPR003594">
    <property type="entry name" value="HATPase_dom"/>
</dbReference>
<evidence type="ECO:0000256" key="4">
    <source>
        <dbReference type="ARBA" id="ARBA00022519"/>
    </source>
</evidence>
<comment type="catalytic activity">
    <reaction evidence="1 14">
        <text>ATP + protein L-histidine = ADP + protein N-phospho-L-histidine.</text>
        <dbReference type="EC" id="2.7.13.3"/>
    </reaction>
</comment>
<dbReference type="InterPro" id="IPR036097">
    <property type="entry name" value="HisK_dim/P_sf"/>
</dbReference>
<dbReference type="InterPro" id="IPR003661">
    <property type="entry name" value="HisK_dim/P_dom"/>
</dbReference>
<dbReference type="InterPro" id="IPR036890">
    <property type="entry name" value="HATPase_C_sf"/>
</dbReference>
<evidence type="ECO:0000256" key="10">
    <source>
        <dbReference type="ARBA" id="ARBA00022840"/>
    </source>
</evidence>
<keyword evidence="4 14" id="KW-0997">Cell inner membrane</keyword>
<evidence type="ECO:0000256" key="14">
    <source>
        <dbReference type="RuleBase" id="RU364088"/>
    </source>
</evidence>
<dbReference type="EMBL" id="SPVG01000154">
    <property type="protein sequence ID" value="TFW20222.1"/>
    <property type="molecule type" value="Genomic_DNA"/>
</dbReference>
<evidence type="ECO:0000256" key="6">
    <source>
        <dbReference type="ARBA" id="ARBA00022679"/>
    </source>
</evidence>
<dbReference type="InterPro" id="IPR003660">
    <property type="entry name" value="HAMP_dom"/>
</dbReference>
<dbReference type="InterPro" id="IPR050428">
    <property type="entry name" value="TCS_sensor_his_kinase"/>
</dbReference>
<comment type="function">
    <text evidence="14">Member of a two-component regulatory system.</text>
</comment>
<dbReference type="GO" id="GO:0000155">
    <property type="term" value="F:phosphorelay sensor kinase activity"/>
    <property type="evidence" value="ECO:0007669"/>
    <property type="project" value="InterPro"/>
</dbReference>
<dbReference type="InterPro" id="IPR006290">
    <property type="entry name" value="CztS_silS_copS"/>
</dbReference>
<dbReference type="Pfam" id="PF00672">
    <property type="entry name" value="HAMP"/>
    <property type="match status" value="1"/>
</dbReference>
<dbReference type="Pfam" id="PF21085">
    <property type="entry name" value="CusS"/>
    <property type="match status" value="1"/>
</dbReference>
<feature type="domain" description="HAMP" evidence="16">
    <location>
        <begin position="201"/>
        <end position="254"/>
    </location>
</feature>
<evidence type="ECO:0000259" key="16">
    <source>
        <dbReference type="PROSITE" id="PS50885"/>
    </source>
</evidence>
<keyword evidence="7 14" id="KW-0812">Transmembrane</keyword>
<dbReference type="SUPFAM" id="SSF55874">
    <property type="entry name" value="ATPase domain of HSP90 chaperone/DNA topoisomerase II/histidine kinase"/>
    <property type="match status" value="1"/>
</dbReference>
<dbReference type="NCBIfam" id="TIGR01386">
    <property type="entry name" value="cztS_silS_copS"/>
    <property type="match status" value="1"/>
</dbReference>
<dbReference type="InterPro" id="IPR048590">
    <property type="entry name" value="CusS-like_sensor"/>
</dbReference>